<dbReference type="RefSeq" id="WP_083526689.1">
    <property type="nucleotide sequence ID" value="NZ_BCNT01000010.1"/>
</dbReference>
<dbReference type="EMBL" id="JBHUMV010000001">
    <property type="protein sequence ID" value="MFD2752483.1"/>
    <property type="molecule type" value="Genomic_DNA"/>
</dbReference>
<reference evidence="2" key="1">
    <citation type="journal article" date="2019" name="Int. J. Syst. Evol. Microbiol.">
        <title>The Global Catalogue of Microorganisms (GCM) 10K type strain sequencing project: providing services to taxonomists for standard genome sequencing and annotation.</title>
        <authorList>
            <consortium name="The Broad Institute Genomics Platform"/>
            <consortium name="The Broad Institute Genome Sequencing Center for Infectious Disease"/>
            <person name="Wu L."/>
            <person name="Ma J."/>
        </authorList>
    </citation>
    <scope>NUCLEOTIDE SEQUENCE [LARGE SCALE GENOMIC DNA]</scope>
    <source>
        <strain evidence="2">TISTR 1906</strain>
    </source>
</reference>
<keyword evidence="2" id="KW-1185">Reference proteome</keyword>
<organism evidence="1 2">
    <name type="scientific">Comamonas terrae</name>
    <dbReference type="NCBI Taxonomy" id="673548"/>
    <lineage>
        <taxon>Bacteria</taxon>
        <taxon>Pseudomonadati</taxon>
        <taxon>Pseudomonadota</taxon>
        <taxon>Betaproteobacteria</taxon>
        <taxon>Burkholderiales</taxon>
        <taxon>Comamonadaceae</taxon>
        <taxon>Comamonas</taxon>
    </lineage>
</organism>
<dbReference type="InterPro" id="IPR010710">
    <property type="entry name" value="DUF1289"/>
</dbReference>
<dbReference type="Proteomes" id="UP001597463">
    <property type="component" value="Unassembled WGS sequence"/>
</dbReference>
<proteinExistence type="predicted"/>
<protein>
    <submittedName>
        <fullName evidence="1">DUF1289 domain-containing protein</fullName>
    </submittedName>
</protein>
<sequence>MSSVANSSEVLAPEQQAHLQAQQRKQLAWKARAALAGADAGEPVASPCINVCRMTEDRSHCQGCFRTIDEIRAWSKADAAERLQIWGRLLQRAGLNDPRSA</sequence>
<accession>A0ABW5UFS0</accession>
<gene>
    <name evidence="1" type="ORF">ACFSW6_00160</name>
</gene>
<evidence type="ECO:0000313" key="1">
    <source>
        <dbReference type="EMBL" id="MFD2752483.1"/>
    </source>
</evidence>
<comment type="caution">
    <text evidence="1">The sequence shown here is derived from an EMBL/GenBank/DDBJ whole genome shotgun (WGS) entry which is preliminary data.</text>
</comment>
<dbReference type="PANTHER" id="PTHR35175">
    <property type="entry name" value="DUF1289 DOMAIN-CONTAINING PROTEIN"/>
    <property type="match status" value="1"/>
</dbReference>
<evidence type="ECO:0000313" key="2">
    <source>
        <dbReference type="Proteomes" id="UP001597463"/>
    </source>
</evidence>
<dbReference type="Pfam" id="PF06945">
    <property type="entry name" value="DUF1289"/>
    <property type="match status" value="1"/>
</dbReference>
<dbReference type="PANTHER" id="PTHR35175:SF2">
    <property type="entry name" value="DUF1289 DOMAIN-CONTAINING PROTEIN"/>
    <property type="match status" value="1"/>
</dbReference>
<name>A0ABW5UFS0_9BURK</name>